<evidence type="ECO:0000313" key="2">
    <source>
        <dbReference type="Proteomes" id="UP000283269"/>
    </source>
</evidence>
<comment type="caution">
    <text evidence="1">The sequence shown here is derived from an EMBL/GenBank/DDBJ whole genome shotgun (WGS) entry which is preliminary data.</text>
</comment>
<dbReference type="AlphaFoldDB" id="A0A409XY98"/>
<organism evidence="1 2">
    <name type="scientific">Psilocybe cyanescens</name>
    <dbReference type="NCBI Taxonomy" id="93625"/>
    <lineage>
        <taxon>Eukaryota</taxon>
        <taxon>Fungi</taxon>
        <taxon>Dikarya</taxon>
        <taxon>Basidiomycota</taxon>
        <taxon>Agaricomycotina</taxon>
        <taxon>Agaricomycetes</taxon>
        <taxon>Agaricomycetidae</taxon>
        <taxon>Agaricales</taxon>
        <taxon>Agaricineae</taxon>
        <taxon>Strophariaceae</taxon>
        <taxon>Psilocybe</taxon>
    </lineage>
</organism>
<reference evidence="1 2" key="1">
    <citation type="journal article" date="2018" name="Evol. Lett.">
        <title>Horizontal gene cluster transfer increased hallucinogenic mushroom diversity.</title>
        <authorList>
            <person name="Reynolds H.T."/>
            <person name="Vijayakumar V."/>
            <person name="Gluck-Thaler E."/>
            <person name="Korotkin H.B."/>
            <person name="Matheny P.B."/>
            <person name="Slot J.C."/>
        </authorList>
    </citation>
    <scope>NUCLEOTIDE SEQUENCE [LARGE SCALE GENOMIC DNA]</scope>
    <source>
        <strain evidence="1 2">2631</strain>
    </source>
</reference>
<proteinExistence type="predicted"/>
<dbReference type="InParanoid" id="A0A409XY98"/>
<dbReference type="EMBL" id="NHYD01000027">
    <property type="protein sequence ID" value="PPQ95705.1"/>
    <property type="molecule type" value="Genomic_DNA"/>
</dbReference>
<name>A0A409XY98_PSICY</name>
<evidence type="ECO:0000313" key="1">
    <source>
        <dbReference type="EMBL" id="PPQ95705.1"/>
    </source>
</evidence>
<dbReference type="Proteomes" id="UP000283269">
    <property type="component" value="Unassembled WGS sequence"/>
</dbReference>
<accession>A0A409XY98</accession>
<dbReference type="OrthoDB" id="2951350at2759"/>
<protein>
    <submittedName>
        <fullName evidence="1">Uncharacterized protein</fullName>
    </submittedName>
</protein>
<gene>
    <name evidence="1" type="ORF">CVT25_000784</name>
</gene>
<sequence length="615" mass="67839">MSSPEPILASVAGIDKTPRLLSHAEVAGLTDWFGQWLAKTPVSKRQLSLRGLLKGALPTDSYTIYAIADGIPIVYDHANPDNPLNSVSRHLRFVIIALPDKALRAVFDIKQAILDRTLCIVGSANPDGETAFLQCASWDPKGLDRNLGLGIMRFYERTNGGWVYVGDSLNAFNPLSINKGPFDGHIGGGMIMKELTSPWTHWFDTNRDDFISSLGSTKDQPSKCDPYNALNDMLFSGPNGPPLSLVVETLEPIVELSVSKWYDARFARDFLDKSLKPLPEVTAVRDWVGHILLNRSMNIAASATSTPEVQQQANINGVPTTLFFNSNALQRLLPDAGPSNAYTIVNEVYVQAVNSLGLSLYYADFSTDPPTQILAVKECEGPFAFPIIEPGLEDYQGVKTLVNKASIATLLPKKAITAMLMVDFFNPIYSARREGLMQYVPENAALKADGKTYDVLDQLVDNLNASSASKDPKAAEFELLQLLATPDNTYIDVFTDRVNAYLEKVDNRLNNEASIKMAAVEEYMVLADGRRRLYRGRENEKESSGLNEFMLTLPMADRVLPLSRMMEDATVTVMDPEEIAYFSRKNRERMHALAMYTNSPGLGGCPAMAPARHSP</sequence>
<keyword evidence="2" id="KW-1185">Reference proteome</keyword>